<dbReference type="RefSeq" id="WP_113986644.1">
    <property type="nucleotide sequence ID" value="NZ_QMEY01000041.1"/>
</dbReference>
<dbReference type="GO" id="GO:0004497">
    <property type="term" value="F:monooxygenase activity"/>
    <property type="evidence" value="ECO:0007669"/>
    <property type="project" value="UniProtKB-KW"/>
</dbReference>
<evidence type="ECO:0000313" key="5">
    <source>
        <dbReference type="EMBL" id="RBQ13988.1"/>
    </source>
</evidence>
<dbReference type="InterPro" id="IPR002938">
    <property type="entry name" value="FAD-bd"/>
</dbReference>
<sequence length="384" mass="40856">MTGRAIVTGGGIGGLAAAVALHRIGWQATVLERAPELREIGAGMSQAPNAMRALDALGVGEQARAAGVPTYSATNLLLPDGRHLQRARPGEATPLLAFHRADLHRVLLEAVPPGWVRTGAQVTGVRQDERAVTVTWNGGQATADLVIGADGIHSTVRRLLWPDAPSPRYLGRTAWLGVTSAVDLPGSITMGPGAYFLIHPLGGDRAYWAYVTTSPQPAVRYDDEKAEAAHRVRGWHDPIPALIAATPPEAVIHVDICDLDPLPTYVRGRVALLGDAAHAMSPDRGQGAGQSIEDAVVLAAALAGEPGLDEALRRYDAERRPRTQATVRGARADGRRSTSPALHKLMTTMIRLVPGPVWRKGLNPDGNATWRWRPPSLPAPPVHS</sequence>
<accession>A0A366LJB9</accession>
<protein>
    <submittedName>
        <fullName evidence="5">2-polyprenyl-6-methoxyphenol hydroxylase</fullName>
    </submittedName>
</protein>
<feature type="compositionally biased region" description="Pro residues" evidence="3">
    <location>
        <begin position="375"/>
        <end position="384"/>
    </location>
</feature>
<name>A0A366LJB9_9ACTN</name>
<evidence type="ECO:0000256" key="3">
    <source>
        <dbReference type="SAM" id="MobiDB-lite"/>
    </source>
</evidence>
<dbReference type="PANTHER" id="PTHR13789:SF309">
    <property type="entry name" value="PUTATIVE (AFU_ORTHOLOGUE AFUA_6G14510)-RELATED"/>
    <property type="match status" value="1"/>
</dbReference>
<dbReference type="Proteomes" id="UP000253303">
    <property type="component" value="Unassembled WGS sequence"/>
</dbReference>
<dbReference type="AlphaFoldDB" id="A0A366LJB9"/>
<dbReference type="GO" id="GO:0071949">
    <property type="term" value="F:FAD binding"/>
    <property type="evidence" value="ECO:0007669"/>
    <property type="project" value="InterPro"/>
</dbReference>
<dbReference type="EMBL" id="QMEY01000041">
    <property type="protein sequence ID" value="RBQ13988.1"/>
    <property type="molecule type" value="Genomic_DNA"/>
</dbReference>
<proteinExistence type="predicted"/>
<dbReference type="PANTHER" id="PTHR13789">
    <property type="entry name" value="MONOOXYGENASE"/>
    <property type="match status" value="1"/>
</dbReference>
<evidence type="ECO:0000256" key="2">
    <source>
        <dbReference type="ARBA" id="ARBA00023033"/>
    </source>
</evidence>
<keyword evidence="1" id="KW-0560">Oxidoreductase</keyword>
<evidence type="ECO:0000259" key="4">
    <source>
        <dbReference type="Pfam" id="PF01494"/>
    </source>
</evidence>
<feature type="region of interest" description="Disordered" evidence="3">
    <location>
        <begin position="318"/>
        <end position="341"/>
    </location>
</feature>
<keyword evidence="6" id="KW-1185">Reference proteome</keyword>
<organism evidence="5 6">
    <name type="scientific">Spongiactinospora rosea</name>
    <dbReference type="NCBI Taxonomy" id="2248750"/>
    <lineage>
        <taxon>Bacteria</taxon>
        <taxon>Bacillati</taxon>
        <taxon>Actinomycetota</taxon>
        <taxon>Actinomycetes</taxon>
        <taxon>Streptosporangiales</taxon>
        <taxon>Streptosporangiaceae</taxon>
        <taxon>Spongiactinospora</taxon>
    </lineage>
</organism>
<dbReference type="OrthoDB" id="9782160at2"/>
<feature type="domain" description="FAD-binding" evidence="4">
    <location>
        <begin position="6"/>
        <end position="329"/>
    </location>
</feature>
<dbReference type="Gene3D" id="3.50.50.60">
    <property type="entry name" value="FAD/NAD(P)-binding domain"/>
    <property type="match status" value="1"/>
</dbReference>
<dbReference type="InterPro" id="IPR050493">
    <property type="entry name" value="FAD-dep_Monooxygenase_BioMet"/>
</dbReference>
<dbReference type="PRINTS" id="PR00420">
    <property type="entry name" value="RNGMNOXGNASE"/>
</dbReference>
<evidence type="ECO:0000313" key="6">
    <source>
        <dbReference type="Proteomes" id="UP000253303"/>
    </source>
</evidence>
<evidence type="ECO:0000256" key="1">
    <source>
        <dbReference type="ARBA" id="ARBA00023002"/>
    </source>
</evidence>
<reference evidence="5 6" key="1">
    <citation type="submission" date="2018-06" db="EMBL/GenBank/DDBJ databases">
        <title>Sphaerisporangium craniellae sp. nov., isolated from a marine sponge in the South China Sea.</title>
        <authorList>
            <person name="Li L."/>
        </authorList>
    </citation>
    <scope>NUCLEOTIDE SEQUENCE [LARGE SCALE GENOMIC DNA]</scope>
    <source>
        <strain evidence="5 6">LHW63015</strain>
    </source>
</reference>
<dbReference type="InterPro" id="IPR036188">
    <property type="entry name" value="FAD/NAD-bd_sf"/>
</dbReference>
<feature type="region of interest" description="Disordered" evidence="3">
    <location>
        <begin position="364"/>
        <end position="384"/>
    </location>
</feature>
<keyword evidence="2" id="KW-0503">Monooxygenase</keyword>
<gene>
    <name evidence="5" type="ORF">DP939_43210</name>
</gene>
<comment type="caution">
    <text evidence="5">The sequence shown here is derived from an EMBL/GenBank/DDBJ whole genome shotgun (WGS) entry which is preliminary data.</text>
</comment>
<dbReference type="SUPFAM" id="SSF51905">
    <property type="entry name" value="FAD/NAD(P)-binding domain"/>
    <property type="match status" value="1"/>
</dbReference>
<dbReference type="Pfam" id="PF01494">
    <property type="entry name" value="FAD_binding_3"/>
    <property type="match status" value="1"/>
</dbReference>